<keyword evidence="3 7" id="KW-0732">Signal</keyword>
<comment type="caution">
    <text evidence="8">The sequence shown here is derived from an EMBL/GenBank/DDBJ whole genome shotgun (WGS) entry which is preliminary data.</text>
</comment>
<dbReference type="PROSITE" id="PS51257">
    <property type="entry name" value="PROKAR_LIPOPROTEIN"/>
    <property type="match status" value="1"/>
</dbReference>
<reference evidence="8" key="1">
    <citation type="submission" date="2023-06" db="EMBL/GenBank/DDBJ databases">
        <authorList>
            <person name="Jiang Y."/>
            <person name="Liu Q."/>
        </authorList>
    </citation>
    <scope>NUCLEOTIDE SEQUENCE</scope>
    <source>
        <strain evidence="8">CGMCC 1.12089</strain>
    </source>
</reference>
<keyword evidence="5" id="KW-0564">Palmitate</keyword>
<keyword evidence="9" id="KW-1185">Reference proteome</keyword>
<accession>A0ABT7N6N8</accession>
<sequence>MKKLTALVALAFTLGISLTACNTMEGAGQDIQKGGQKLEDAAQKKK</sequence>
<protein>
    <submittedName>
        <fullName evidence="8">Entericidin A/B family lipoprotein</fullName>
    </submittedName>
</protein>
<keyword evidence="2" id="KW-1003">Cell membrane</keyword>
<evidence type="ECO:0000256" key="5">
    <source>
        <dbReference type="ARBA" id="ARBA00023139"/>
    </source>
</evidence>
<organism evidence="8 9">
    <name type="scientific">Variovorax dokdonensis</name>
    <dbReference type="NCBI Taxonomy" id="344883"/>
    <lineage>
        <taxon>Bacteria</taxon>
        <taxon>Pseudomonadati</taxon>
        <taxon>Pseudomonadota</taxon>
        <taxon>Betaproteobacteria</taxon>
        <taxon>Burkholderiales</taxon>
        <taxon>Comamonadaceae</taxon>
        <taxon>Variovorax</taxon>
    </lineage>
</organism>
<dbReference type="RefSeq" id="WP_286658685.1">
    <property type="nucleotide sequence ID" value="NZ_JASZYV010000001.1"/>
</dbReference>
<evidence type="ECO:0000256" key="2">
    <source>
        <dbReference type="ARBA" id="ARBA00022475"/>
    </source>
</evidence>
<evidence type="ECO:0000313" key="8">
    <source>
        <dbReference type="EMBL" id="MDM0043590.1"/>
    </source>
</evidence>
<evidence type="ECO:0000256" key="3">
    <source>
        <dbReference type="ARBA" id="ARBA00022729"/>
    </source>
</evidence>
<feature type="chain" id="PRO_5046902660" evidence="7">
    <location>
        <begin position="23"/>
        <end position="46"/>
    </location>
</feature>
<dbReference type="InterPro" id="IPR012556">
    <property type="entry name" value="Entericidin"/>
</dbReference>
<gene>
    <name evidence="8" type="ORF">QTH91_03770</name>
</gene>
<evidence type="ECO:0000256" key="7">
    <source>
        <dbReference type="SAM" id="SignalP"/>
    </source>
</evidence>
<keyword evidence="6 8" id="KW-0449">Lipoprotein</keyword>
<proteinExistence type="inferred from homology"/>
<evidence type="ECO:0000256" key="4">
    <source>
        <dbReference type="ARBA" id="ARBA00023136"/>
    </source>
</evidence>
<keyword evidence="4" id="KW-0472">Membrane</keyword>
<dbReference type="EMBL" id="JASZYV010000001">
    <property type="protein sequence ID" value="MDM0043590.1"/>
    <property type="molecule type" value="Genomic_DNA"/>
</dbReference>
<evidence type="ECO:0000313" key="9">
    <source>
        <dbReference type="Proteomes" id="UP001174908"/>
    </source>
</evidence>
<name>A0ABT7N6N8_9BURK</name>
<comment type="similarity">
    <text evidence="1">Belongs to the EcnA/EcnB lipoprotein family.</text>
</comment>
<evidence type="ECO:0000256" key="6">
    <source>
        <dbReference type="ARBA" id="ARBA00023288"/>
    </source>
</evidence>
<dbReference type="Proteomes" id="UP001174908">
    <property type="component" value="Unassembled WGS sequence"/>
</dbReference>
<evidence type="ECO:0000256" key="1">
    <source>
        <dbReference type="ARBA" id="ARBA00010296"/>
    </source>
</evidence>
<dbReference type="Pfam" id="PF08085">
    <property type="entry name" value="Entericidin"/>
    <property type="match status" value="1"/>
</dbReference>
<feature type="signal peptide" evidence="7">
    <location>
        <begin position="1"/>
        <end position="22"/>
    </location>
</feature>